<dbReference type="InterPro" id="IPR001509">
    <property type="entry name" value="Epimerase_deHydtase"/>
</dbReference>
<dbReference type="PRINTS" id="PR01713">
    <property type="entry name" value="NUCEPIMERASE"/>
</dbReference>
<keyword evidence="1" id="KW-0520">NAD</keyword>
<dbReference type="Gene3D" id="3.40.50.720">
    <property type="entry name" value="NAD(P)-binding Rossmann-like Domain"/>
    <property type="match status" value="1"/>
</dbReference>
<dbReference type="Pfam" id="PF01370">
    <property type="entry name" value="Epimerase"/>
    <property type="match status" value="1"/>
</dbReference>
<dbReference type="Proteomes" id="UP001378242">
    <property type="component" value="Unassembled WGS sequence"/>
</dbReference>
<organism evidence="3 4">
    <name type="scientific">Cobetia marina</name>
    <name type="common">Deleya marina</name>
    <dbReference type="NCBI Taxonomy" id="28258"/>
    <lineage>
        <taxon>Bacteria</taxon>
        <taxon>Pseudomonadati</taxon>
        <taxon>Pseudomonadota</taxon>
        <taxon>Gammaproteobacteria</taxon>
        <taxon>Oceanospirillales</taxon>
        <taxon>Halomonadaceae</taxon>
        <taxon>Cobetia</taxon>
    </lineage>
</organism>
<dbReference type="SUPFAM" id="SSF51735">
    <property type="entry name" value="NAD(P)-binding Rossmann-fold domains"/>
    <property type="match status" value="1"/>
</dbReference>
<sequence>MSMKILVTGAAGFIGAALCERLLQEGMQVVGLDNLNPYYPLALKRHRLARLETLASQCAGECGDGRRPGSFRFVPLDLVEREALLALMKDEGFEVVVNLAAQAGVRHSISQPFDYVDSNLVGFVNLLEACRAARPSHLLYASSSSVYGDDAAQPLQEAQVGERPLSLYAATKRANELMAYSYSHLYGMPVTGLRFFTVYGARGRPDMAPLRFARKLLAGEVIDVYNRGQMARDFTHVSDIVEGIFRLMPLPPAQVSSAAPSRVLNLGRGEPIALGDFINGLEAALCITARRRLLPMQPGDVERTWADTSALQALTGFRPVVSLATGLEELAEWARHYPSLLSETQDEREHEASEAARGLTAQHLSTLRGMTSIRPPASAGLAFSAEAPFKA</sequence>
<accession>A0ABU9GDF2</accession>
<evidence type="ECO:0000313" key="3">
    <source>
        <dbReference type="EMBL" id="MEL0616508.1"/>
    </source>
</evidence>
<feature type="domain" description="NAD-dependent epimerase/dehydratase" evidence="2">
    <location>
        <begin position="5"/>
        <end position="250"/>
    </location>
</feature>
<evidence type="ECO:0000313" key="4">
    <source>
        <dbReference type="Proteomes" id="UP001378242"/>
    </source>
</evidence>
<proteinExistence type="predicted"/>
<keyword evidence="4" id="KW-1185">Reference proteome</keyword>
<reference evidence="3 4" key="1">
    <citation type="submission" date="2024-02" db="EMBL/GenBank/DDBJ databases">
        <title>Bacteria isolated from the canopy kelp, Nereocystis luetkeana.</title>
        <authorList>
            <person name="Pfister C.A."/>
            <person name="Younker I.T."/>
            <person name="Light S.H."/>
        </authorList>
    </citation>
    <scope>NUCLEOTIDE SEQUENCE [LARGE SCALE GENOMIC DNA]</scope>
    <source>
        <strain evidence="3 4">TI.5.07</strain>
    </source>
</reference>
<name>A0ABU9GDF2_COBMA</name>
<dbReference type="PANTHER" id="PTHR43574">
    <property type="entry name" value="EPIMERASE-RELATED"/>
    <property type="match status" value="1"/>
</dbReference>
<evidence type="ECO:0000256" key="1">
    <source>
        <dbReference type="ARBA" id="ARBA00023027"/>
    </source>
</evidence>
<comment type="caution">
    <text evidence="3">The sequence shown here is derived from an EMBL/GenBank/DDBJ whole genome shotgun (WGS) entry which is preliminary data.</text>
</comment>
<dbReference type="InterPro" id="IPR036291">
    <property type="entry name" value="NAD(P)-bd_dom_sf"/>
</dbReference>
<evidence type="ECO:0000259" key="2">
    <source>
        <dbReference type="Pfam" id="PF01370"/>
    </source>
</evidence>
<protein>
    <submittedName>
        <fullName evidence="3">NAD-dependent epimerase/dehydratase family protein</fullName>
    </submittedName>
</protein>
<gene>
    <name evidence="3" type="ORF">V6243_06655</name>
</gene>
<dbReference type="EMBL" id="JBAKAP010000005">
    <property type="protein sequence ID" value="MEL0616508.1"/>
    <property type="molecule type" value="Genomic_DNA"/>
</dbReference>
<dbReference type="RefSeq" id="WP_308457321.1">
    <property type="nucleotide sequence ID" value="NZ_FPLA01000002.1"/>
</dbReference>